<reference evidence="1 2" key="1">
    <citation type="submission" date="2023-08" db="EMBL/GenBank/DDBJ databases">
        <title>Oxalobacteraceae gen .nov., isolated from river sludge outside the plant.</title>
        <authorList>
            <person name="Zhao S.Y."/>
        </authorList>
    </citation>
    <scope>NUCLEOTIDE SEQUENCE [LARGE SCALE GENOMIC DNA]</scope>
    <source>
        <strain evidence="1 2">R-40</strain>
    </source>
</reference>
<dbReference type="Proteomes" id="UP001225596">
    <property type="component" value="Unassembled WGS sequence"/>
</dbReference>
<accession>A0ABU1BP72</accession>
<evidence type="ECO:0000313" key="2">
    <source>
        <dbReference type="Proteomes" id="UP001225596"/>
    </source>
</evidence>
<proteinExistence type="predicted"/>
<comment type="caution">
    <text evidence="1">The sequence shown here is derived from an EMBL/GenBank/DDBJ whole genome shotgun (WGS) entry which is preliminary data.</text>
</comment>
<organism evidence="1 2">
    <name type="scientific">Keguizhuia sedimenti</name>
    <dbReference type="NCBI Taxonomy" id="3064264"/>
    <lineage>
        <taxon>Bacteria</taxon>
        <taxon>Pseudomonadati</taxon>
        <taxon>Pseudomonadota</taxon>
        <taxon>Betaproteobacteria</taxon>
        <taxon>Burkholderiales</taxon>
        <taxon>Oxalobacteraceae</taxon>
        <taxon>Keguizhuia</taxon>
    </lineage>
</organism>
<name>A0ABU1BP72_9BURK</name>
<dbReference type="EMBL" id="JAUYVH010000005">
    <property type="protein sequence ID" value="MDQ9170786.1"/>
    <property type="molecule type" value="Genomic_DNA"/>
</dbReference>
<keyword evidence="2" id="KW-1185">Reference proteome</keyword>
<sequence length="74" mass="8389">MQAVQQRDAPNQAFPSGFSPESALAVLRPCRAHTRWQARVVTQADSRLSEFPATPLRIENYSRRHAPCHHPILD</sequence>
<dbReference type="RefSeq" id="WP_338436722.1">
    <property type="nucleotide sequence ID" value="NZ_JAUYVH010000005.1"/>
</dbReference>
<evidence type="ECO:0000313" key="1">
    <source>
        <dbReference type="EMBL" id="MDQ9170786.1"/>
    </source>
</evidence>
<protein>
    <submittedName>
        <fullName evidence="1">Uncharacterized protein</fullName>
    </submittedName>
</protein>
<gene>
    <name evidence="1" type="ORF">Q8A64_10235</name>
</gene>